<keyword evidence="8" id="KW-1185">Reference proteome</keyword>
<dbReference type="Proteomes" id="UP000006726">
    <property type="component" value="Chromosome 5"/>
</dbReference>
<evidence type="ECO:0000256" key="4">
    <source>
        <dbReference type="ARBA" id="ARBA00023136"/>
    </source>
</evidence>
<evidence type="ECO:0000313" key="8">
    <source>
        <dbReference type="Proteomes" id="UP000006726"/>
    </source>
</evidence>
<accession>Q5CRS7</accession>
<dbReference type="GO" id="GO:0016020">
    <property type="term" value="C:membrane"/>
    <property type="evidence" value="ECO:0007669"/>
    <property type="project" value="UniProtKB-SubCell"/>
</dbReference>
<comment type="subcellular location">
    <subcellularLocation>
        <location evidence="1">Membrane</location>
        <topology evidence="1">Multi-pass membrane protein</topology>
    </subcellularLocation>
</comment>
<dbReference type="STRING" id="353152.Q5CRS7"/>
<sequence>VRIKMSILRKDSFFSICFLLISAATGMGVLTLPWAFRQTGLFLGIIVLLYWSILCSTTIYFLIMGGLHYKVSNITELMYYSILGEAKIENTPIEAELSSVGSKKRVKIASKVAVLCDVLILFDCLFIIPCLLIFLSDFLIPINILVQQELPKLSIRYPGLEKSSLAKLFYNLFFSISLFFTERYRCIIFFCVIVFLLCIPNNFSAVKLVSVLSVFSSVSTAIIIIYFGLSSNQPPECQSGIMAANTNFCREGKIELFNYNSIREFWKITSVSNIILFSHFCHLILIPTTKNIHHMSTRKIKGIVITFVSAIFIFNCSVGISGYSIFRSNTLPNIISNFAYNDPLIVLVRVYLTLSLTVTVCMEIIPLIDSFSSTVMFLFKSIGSLIDKRKSEIEITSSIKNSEPNLTADEETNSNQCTSTLASTVNLTPYFGINEQKEKNNEQADSSMKKCRCNRSNFMFLSKDKLVKILNLIIVLTFSGIMAIGFSSVAKLIQVTGGTLDGIFVFIIPAWVYYSTYFKHHNKIFGITLLSLYFVNFVVASLSGIVGLFKVE</sequence>
<protein>
    <submittedName>
        <fullName evidence="7">Protein with signal peptide, and 11 transmembrane domains</fullName>
    </submittedName>
</protein>
<feature type="transmembrane region" description="Helical" evidence="5">
    <location>
        <begin position="492"/>
        <end position="512"/>
    </location>
</feature>
<dbReference type="PANTHER" id="PTHR22950:SF702">
    <property type="entry name" value="AMINO ACID TRANSPORTER PROTEIN"/>
    <property type="match status" value="1"/>
</dbReference>
<organism evidence="7 8">
    <name type="scientific">Cryptosporidium parvum (strain Iowa II)</name>
    <dbReference type="NCBI Taxonomy" id="353152"/>
    <lineage>
        <taxon>Eukaryota</taxon>
        <taxon>Sar</taxon>
        <taxon>Alveolata</taxon>
        <taxon>Apicomplexa</taxon>
        <taxon>Conoidasida</taxon>
        <taxon>Coccidia</taxon>
        <taxon>Eucoccidiorida</taxon>
        <taxon>Eimeriorina</taxon>
        <taxon>Cryptosporidiidae</taxon>
        <taxon>Cryptosporidium</taxon>
    </lineage>
</organism>
<dbReference type="InterPro" id="IPR013057">
    <property type="entry name" value="AA_transpt_TM"/>
</dbReference>
<feature type="transmembrane region" description="Helical" evidence="5">
    <location>
        <begin position="41"/>
        <end position="63"/>
    </location>
</feature>
<evidence type="ECO:0000259" key="6">
    <source>
        <dbReference type="Pfam" id="PF01490"/>
    </source>
</evidence>
<feature type="transmembrane region" description="Helical" evidence="5">
    <location>
        <begin position="265"/>
        <end position="288"/>
    </location>
</feature>
<dbReference type="KEGG" id="cpv:cgd5_1630"/>
<dbReference type="GeneID" id="3373090"/>
<reference evidence="7 8" key="1">
    <citation type="journal article" date="2004" name="Science">
        <title>Complete genome sequence of the apicomplexan, Cryptosporidium parvum.</title>
        <authorList>
            <person name="Abrahamsen M.S."/>
            <person name="Templeton T.J."/>
            <person name="Enomoto S."/>
            <person name="Abrahante J.E."/>
            <person name="Zhu G."/>
            <person name="Lancto C.A."/>
            <person name="Deng M."/>
            <person name="Liu C."/>
            <person name="Widmer G."/>
            <person name="Tzipori S."/>
            <person name="Buck G.A."/>
            <person name="Xu P."/>
            <person name="Bankier A.T."/>
            <person name="Dear P.H."/>
            <person name="Konfortov B.A."/>
            <person name="Spriggs H.F."/>
            <person name="Iyer L."/>
            <person name="Anantharaman V."/>
            <person name="Aravind L."/>
            <person name="Kapur V."/>
        </authorList>
    </citation>
    <scope>NUCLEOTIDE SEQUENCE [LARGE SCALE GENOMIC DNA]</scope>
    <source>
        <strain evidence="8">Iowa II</strain>
    </source>
</reference>
<feature type="transmembrane region" description="Helical" evidence="5">
    <location>
        <begin position="168"/>
        <end position="196"/>
    </location>
</feature>
<keyword evidence="4 5" id="KW-0472">Membrane</keyword>
<keyword evidence="2 5" id="KW-0812">Transmembrane</keyword>
<evidence type="ECO:0000256" key="3">
    <source>
        <dbReference type="ARBA" id="ARBA00022989"/>
    </source>
</evidence>
<evidence type="ECO:0000313" key="7">
    <source>
        <dbReference type="EMBL" id="EAK88242.1"/>
    </source>
</evidence>
<feature type="non-terminal residue" evidence="7">
    <location>
        <position position="1"/>
    </location>
</feature>
<name>Q5CRS7_CRYPI</name>
<dbReference type="RefSeq" id="XP_626109.1">
    <property type="nucleotide sequence ID" value="XM_626109.1"/>
</dbReference>
<feature type="transmembrane region" description="Helical" evidence="5">
    <location>
        <begin position="300"/>
        <end position="326"/>
    </location>
</feature>
<keyword evidence="3 5" id="KW-1133">Transmembrane helix</keyword>
<feature type="transmembrane region" description="Helical" evidence="5">
    <location>
        <begin position="208"/>
        <end position="229"/>
    </location>
</feature>
<feature type="transmembrane region" description="Helical" evidence="5">
    <location>
        <begin position="346"/>
        <end position="379"/>
    </location>
</feature>
<feature type="transmembrane region" description="Helical" evidence="5">
    <location>
        <begin position="112"/>
        <end position="135"/>
    </location>
</feature>
<feature type="transmembrane region" description="Helical" evidence="5">
    <location>
        <begin position="524"/>
        <end position="549"/>
    </location>
</feature>
<gene>
    <name evidence="7" type="ORF">cgd5_1630</name>
</gene>
<dbReference type="GO" id="GO:0015179">
    <property type="term" value="F:L-amino acid transmembrane transporter activity"/>
    <property type="evidence" value="ECO:0007669"/>
    <property type="project" value="TreeGrafter"/>
</dbReference>
<dbReference type="OrthoDB" id="513400at2759"/>
<dbReference type="OMA" id="IPAWVYY"/>
<evidence type="ECO:0000256" key="5">
    <source>
        <dbReference type="SAM" id="Phobius"/>
    </source>
</evidence>
<dbReference type="PANTHER" id="PTHR22950">
    <property type="entry name" value="AMINO ACID TRANSPORTER"/>
    <property type="match status" value="1"/>
</dbReference>
<dbReference type="EMBL" id="AAEE01000007">
    <property type="protein sequence ID" value="EAK88242.1"/>
    <property type="molecule type" value="Genomic_DNA"/>
</dbReference>
<evidence type="ECO:0000256" key="2">
    <source>
        <dbReference type="ARBA" id="ARBA00022692"/>
    </source>
</evidence>
<dbReference type="AlphaFoldDB" id="Q5CRS7"/>
<feature type="transmembrane region" description="Helical" evidence="5">
    <location>
        <begin position="466"/>
        <end position="486"/>
    </location>
</feature>
<dbReference type="InParanoid" id="Q5CRS7"/>
<feature type="transmembrane region" description="Helical" evidence="5">
    <location>
        <begin position="12"/>
        <end position="35"/>
    </location>
</feature>
<feature type="domain" description="Amino acid transporter transmembrane" evidence="6">
    <location>
        <begin position="10"/>
        <end position="546"/>
    </location>
</feature>
<proteinExistence type="predicted"/>
<dbReference type="Pfam" id="PF01490">
    <property type="entry name" value="Aa_trans"/>
    <property type="match status" value="1"/>
</dbReference>
<evidence type="ECO:0000256" key="1">
    <source>
        <dbReference type="ARBA" id="ARBA00004141"/>
    </source>
</evidence>
<comment type="caution">
    <text evidence="7">The sequence shown here is derived from an EMBL/GenBank/DDBJ whole genome shotgun (WGS) entry which is preliminary data.</text>
</comment>